<dbReference type="FunFam" id="3.30.420.10:FF:000032">
    <property type="entry name" value="Retrovirus-related Pol polyprotein from transposon 297-like Protein"/>
    <property type="match status" value="1"/>
</dbReference>
<dbReference type="Pfam" id="PF24626">
    <property type="entry name" value="SH3_Tf2-1"/>
    <property type="match status" value="1"/>
</dbReference>
<keyword evidence="10" id="KW-0694">RNA-binding</keyword>
<dbReference type="Gene3D" id="3.10.10.10">
    <property type="entry name" value="HIV Type 1 Reverse Transcriptase, subunit A, domain 1"/>
    <property type="match status" value="1"/>
</dbReference>
<dbReference type="SUPFAM" id="SSF56672">
    <property type="entry name" value="DNA/RNA polymerases"/>
    <property type="match status" value="1"/>
</dbReference>
<feature type="compositionally biased region" description="Polar residues" evidence="18">
    <location>
        <begin position="310"/>
        <end position="323"/>
    </location>
</feature>
<dbReference type="CDD" id="cd00303">
    <property type="entry name" value="retropepsin_like"/>
    <property type="match status" value="1"/>
</dbReference>
<dbReference type="CDD" id="cd00024">
    <property type="entry name" value="CD_CSD"/>
    <property type="match status" value="1"/>
</dbReference>
<evidence type="ECO:0000259" key="20">
    <source>
        <dbReference type="PROSITE" id="PS50994"/>
    </source>
</evidence>
<evidence type="ECO:0000256" key="4">
    <source>
        <dbReference type="ARBA" id="ARBA00022722"/>
    </source>
</evidence>
<keyword evidence="14" id="KW-0238">DNA-binding</keyword>
<dbReference type="InterPro" id="IPR041588">
    <property type="entry name" value="Integrase_H2C2"/>
</dbReference>
<feature type="region of interest" description="Disordered" evidence="18">
    <location>
        <begin position="236"/>
        <end position="276"/>
    </location>
</feature>
<dbReference type="GO" id="GO:0046872">
    <property type="term" value="F:metal ion binding"/>
    <property type="evidence" value="ECO:0007669"/>
    <property type="project" value="UniProtKB-KW"/>
</dbReference>
<accession>A0A507DLY7</accession>
<evidence type="ECO:0000256" key="7">
    <source>
        <dbReference type="ARBA" id="ARBA00022759"/>
    </source>
</evidence>
<keyword evidence="22" id="KW-1185">Reference proteome</keyword>
<dbReference type="GO" id="GO:0003964">
    <property type="term" value="F:RNA-directed DNA polymerase activity"/>
    <property type="evidence" value="ECO:0007669"/>
    <property type="project" value="UniProtKB-KW"/>
</dbReference>
<feature type="non-terminal residue" evidence="21">
    <location>
        <position position="1518"/>
    </location>
</feature>
<dbReference type="InterPro" id="IPR001969">
    <property type="entry name" value="Aspartic_peptidase_AS"/>
</dbReference>
<keyword evidence="1" id="KW-0645">Protease</keyword>
<sequence length="1518" mass="172760">MNPEAPSEQVQVQFQAVIQRYEDQLSEYREALHNLYNEVAALCTSPAPVQTTPSELPATIQRPLPLFRMPSVKPLAFSGNHRNHPAHEIQNYLDDYLERSHEICTLYGFAPSINDLTQQNQPTYVQFVSSGLSETARVARCRFSKQERHHMTWNDYAAWIQKAFGSHLTLKQAIEAMEDLQQTSSATLYTSKFNELISAIATSTIFAIDEDLDHLQQEAEKLDDLTFCHNKRNAAEIRKNPSTASTSRTSTTSPFDPPKAIPSKTPSPKHPTQWTLGTLSKQHPTHVSPQNRKHSTVPMAGVFTVKPKTTIPTTAPNSATVKPSSPPSPQPELTMPQLKPKVKKQTAKPNSNRFSALLFDNPPDQLTPVTVPAPSIQVHGPKLPLFQVQTQHSTPYADSPSLLICQGTINEHPVSILIDSGANPSFINSSLPFLQDKSLVPQACKIKLANGSIVKGQRTESLMLKINNTTFTDTRSFTTVPELAWKCRSPRSSPEVLTAQQFINLLQTLQPDDFLGAILPQKMKVTTSDSDRADESIRTSLPPNLQTIVDRYPDVFAPFEGLPPSRSTDMKIDVDPSANSSPPYRPIYPMSAPELKALQEELTYLLKHHRIRPSTSPFGAPVFFVKQKDKLRLVFDYRAVNRLTVKNRAALPNILESLDRLSKAKFFTKADCRSGFHQVRIVESDIPKTAFRTKYGHYEWVVMPFGLANAPGVFQTTLGSIFRDFIDAFLTVYIDDLLIFSETLEDHLKHIDQVLQRLQDHKLHLRLSKCSFFQTQLEYLGYWIARGSVSVLPSRTSSITDFEEPSNYSELRSFLGLANTVHRFVKHHAALIAPLSDILRDHKTTSFSDKWNDTARSHFINIKKILASPAMLAIFNPDLPVHLYTDWSARAVGGYIAQPDSKGIDQPIAYYSRKLKPEETRYHPYMGEILALVECLKHYRQYLVGNKVLAFTDHQSLRHILTQPKLRPVHHRWLADLLAYDFQIQWTPGEWNTIADALSRRRFATDASVQVNLQGNSIHSTVQIPESYLLLNTTTLTITDNLMNNIKDMNTTDPQFLEIAQFLVDPLDPETYDHDPSKAPKHLLPQISRYRLRDGFLHYVDKTHARLYVPAPLRHSLLEKAHSYGPAIHNNWERTSERLTRYFHWPKLHRDVQRLCQNCDNCQRLKVARHAPYGLLQPHDVPPFPWHTCSMDFMTKLPLTKSGYDALMVVVDSGTKRTRLIPCHTTSTARDIANLFESHIFPHHGIPVHFISDRDVKFTSNFWQELCKSLKIKLTISTSSHPQTDGQTEQKNDWILQALRHFVAPYQDDWDEHLPKIEFGINDTVNSSTGYTPFYLEYGRHPRSMININLPPDTSLSIKDIRAEYQVAKDRVRDSQDKYAAIANRKRLEAPFKVGDLVLVSAKEFKPPNLRYRQTNKLSEQYSGPYKIIELVGAAPSCKLALPSDWGVHPVFHPEKLKPYYFDSAKHPLDNQPIALRVIDKVLSSRILDGHKQVLIQWKDHHPVYNCWLNATPELMQR</sequence>
<evidence type="ECO:0000256" key="6">
    <source>
        <dbReference type="ARBA" id="ARBA00022750"/>
    </source>
</evidence>
<comment type="caution">
    <text evidence="21">The sequence shown here is derived from an EMBL/GenBank/DDBJ whole genome shotgun (WGS) entry which is preliminary data.</text>
</comment>
<dbReference type="PROSITE" id="PS50994">
    <property type="entry name" value="INTEGRASE"/>
    <property type="match status" value="1"/>
</dbReference>
<keyword evidence="12" id="KW-0695">RNA-directed DNA polymerase</keyword>
<evidence type="ECO:0000256" key="11">
    <source>
        <dbReference type="ARBA" id="ARBA00022908"/>
    </source>
</evidence>
<dbReference type="GO" id="GO:0004190">
    <property type="term" value="F:aspartic-type endopeptidase activity"/>
    <property type="evidence" value="ECO:0007669"/>
    <property type="project" value="UniProtKB-KW"/>
</dbReference>
<keyword evidence="8" id="KW-0378">Hydrolase</keyword>
<dbReference type="Gene3D" id="1.10.340.70">
    <property type="match status" value="1"/>
</dbReference>
<protein>
    <recommendedName>
        <fullName evidence="23">Reverse transcriptase</fullName>
    </recommendedName>
</protein>
<evidence type="ECO:0000256" key="12">
    <source>
        <dbReference type="ARBA" id="ARBA00022918"/>
    </source>
</evidence>
<dbReference type="FunFam" id="3.10.10.10:FF:000007">
    <property type="entry name" value="Retrovirus-related Pol polyprotein from transposon 17.6-like Protein"/>
    <property type="match status" value="1"/>
</dbReference>
<dbReference type="InterPro" id="IPR056924">
    <property type="entry name" value="SH3_Tf2-1"/>
</dbReference>
<dbReference type="CDD" id="cd09274">
    <property type="entry name" value="RNase_HI_RT_Ty3"/>
    <property type="match status" value="1"/>
</dbReference>
<evidence type="ECO:0000313" key="21">
    <source>
        <dbReference type="EMBL" id="TPX52255.1"/>
    </source>
</evidence>
<keyword evidence="2" id="KW-0808">Transferase</keyword>
<dbReference type="GO" id="GO:0004519">
    <property type="term" value="F:endonuclease activity"/>
    <property type="evidence" value="ECO:0007669"/>
    <property type="project" value="UniProtKB-KW"/>
</dbReference>
<dbReference type="GO" id="GO:0005634">
    <property type="term" value="C:nucleus"/>
    <property type="evidence" value="ECO:0007669"/>
    <property type="project" value="UniProtKB-ARBA"/>
</dbReference>
<evidence type="ECO:0000256" key="5">
    <source>
        <dbReference type="ARBA" id="ARBA00022723"/>
    </source>
</evidence>
<feature type="compositionally biased region" description="Polar residues" evidence="18">
    <location>
        <begin position="264"/>
        <end position="276"/>
    </location>
</feature>
<evidence type="ECO:0000256" key="10">
    <source>
        <dbReference type="ARBA" id="ARBA00022884"/>
    </source>
</evidence>
<keyword evidence="7" id="KW-0255">Endonuclease</keyword>
<dbReference type="Gene3D" id="3.30.70.270">
    <property type="match status" value="2"/>
</dbReference>
<dbReference type="Pfam" id="PF17921">
    <property type="entry name" value="Integrase_H2C2"/>
    <property type="match status" value="1"/>
</dbReference>
<feature type="region of interest" description="Disordered" evidence="18">
    <location>
        <begin position="303"/>
        <end position="343"/>
    </location>
</feature>
<dbReference type="SUPFAM" id="SSF53098">
    <property type="entry name" value="Ribonuclease H-like"/>
    <property type="match status" value="1"/>
</dbReference>
<dbReference type="SUPFAM" id="SSF50630">
    <property type="entry name" value="Acid proteases"/>
    <property type="match status" value="1"/>
</dbReference>
<keyword evidence="3" id="KW-0548">Nucleotidyltransferase</keyword>
<feature type="domain" description="Integrase catalytic" evidence="20">
    <location>
        <begin position="1181"/>
        <end position="1341"/>
    </location>
</feature>
<dbReference type="Pfam" id="PF17919">
    <property type="entry name" value="RT_RNaseH_2"/>
    <property type="match status" value="1"/>
</dbReference>
<dbReference type="Gene3D" id="3.30.420.10">
    <property type="entry name" value="Ribonuclease H-like superfamily/Ribonuclease H"/>
    <property type="match status" value="1"/>
</dbReference>
<dbReference type="FunFam" id="1.10.340.70:FF:000001">
    <property type="entry name" value="Retrovirus-related Pol polyprotein from transposon gypsy-like Protein"/>
    <property type="match status" value="1"/>
</dbReference>
<dbReference type="InterPro" id="IPR043128">
    <property type="entry name" value="Rev_trsase/Diguanyl_cyclase"/>
</dbReference>
<dbReference type="Proteomes" id="UP000320333">
    <property type="component" value="Unassembled WGS sequence"/>
</dbReference>
<keyword evidence="4" id="KW-0540">Nuclease</keyword>
<reference evidence="21 22" key="1">
    <citation type="journal article" date="2019" name="Sci. Rep.">
        <title>Comparative genomics of chytrid fungi reveal insights into the obligate biotrophic and pathogenic lifestyle of Synchytrium endobioticum.</title>
        <authorList>
            <person name="van de Vossenberg B.T.L.H."/>
            <person name="Warris S."/>
            <person name="Nguyen H.D.T."/>
            <person name="van Gent-Pelzer M.P.E."/>
            <person name="Joly D.L."/>
            <person name="van de Geest H.C."/>
            <person name="Bonants P.J.M."/>
            <person name="Smith D.S."/>
            <person name="Levesque C.A."/>
            <person name="van der Lee T.A.J."/>
        </authorList>
    </citation>
    <scope>NUCLEOTIDE SEQUENCE [LARGE SCALE GENOMIC DNA]</scope>
    <source>
        <strain evidence="21 22">CBS 675.73</strain>
    </source>
</reference>
<dbReference type="GO" id="GO:0015074">
    <property type="term" value="P:DNA integration"/>
    <property type="evidence" value="ECO:0007669"/>
    <property type="project" value="UniProtKB-KW"/>
</dbReference>
<dbReference type="Pfam" id="PF00078">
    <property type="entry name" value="RVT_1"/>
    <property type="match status" value="1"/>
</dbReference>
<evidence type="ECO:0000256" key="15">
    <source>
        <dbReference type="ARBA" id="ARBA00023172"/>
    </source>
</evidence>
<evidence type="ECO:0000259" key="19">
    <source>
        <dbReference type="PROSITE" id="PS50878"/>
    </source>
</evidence>
<dbReference type="GO" id="GO:0003677">
    <property type="term" value="F:DNA binding"/>
    <property type="evidence" value="ECO:0007669"/>
    <property type="project" value="UniProtKB-KW"/>
</dbReference>
<evidence type="ECO:0000256" key="1">
    <source>
        <dbReference type="ARBA" id="ARBA00022670"/>
    </source>
</evidence>
<dbReference type="InterPro" id="IPR012337">
    <property type="entry name" value="RNaseH-like_sf"/>
</dbReference>
<evidence type="ECO:0000256" key="17">
    <source>
        <dbReference type="SAM" id="Coils"/>
    </source>
</evidence>
<dbReference type="Gene3D" id="3.10.20.370">
    <property type="match status" value="1"/>
</dbReference>
<dbReference type="GO" id="GO:0006508">
    <property type="term" value="P:proteolysis"/>
    <property type="evidence" value="ECO:0007669"/>
    <property type="project" value="UniProtKB-KW"/>
</dbReference>
<keyword evidence="6" id="KW-0064">Aspartyl protease</keyword>
<dbReference type="PROSITE" id="PS50878">
    <property type="entry name" value="RT_POL"/>
    <property type="match status" value="1"/>
</dbReference>
<evidence type="ECO:0000256" key="14">
    <source>
        <dbReference type="ARBA" id="ARBA00023125"/>
    </source>
</evidence>
<name>A0A507DLY7_9FUNG</name>
<dbReference type="InterPro" id="IPR043502">
    <property type="entry name" value="DNA/RNA_pol_sf"/>
</dbReference>
<dbReference type="InterPro" id="IPR041577">
    <property type="entry name" value="RT_RNaseH_2"/>
</dbReference>
<keyword evidence="13" id="KW-0239">DNA-directed DNA polymerase</keyword>
<keyword evidence="17" id="KW-0175">Coiled coil</keyword>
<evidence type="ECO:0008006" key="23">
    <source>
        <dbReference type="Google" id="ProtNLM"/>
    </source>
</evidence>
<evidence type="ECO:0000256" key="18">
    <source>
        <dbReference type="SAM" id="MobiDB-lite"/>
    </source>
</evidence>
<dbReference type="InterPro" id="IPR036397">
    <property type="entry name" value="RNaseH_sf"/>
</dbReference>
<dbReference type="SUPFAM" id="SSF54160">
    <property type="entry name" value="Chromo domain-like"/>
    <property type="match status" value="1"/>
</dbReference>
<dbReference type="EMBL" id="QEAP01001058">
    <property type="protein sequence ID" value="TPX52255.1"/>
    <property type="molecule type" value="Genomic_DNA"/>
</dbReference>
<feature type="coiled-coil region" evidence="17">
    <location>
        <begin position="11"/>
        <end position="38"/>
    </location>
</feature>
<dbReference type="STRING" id="246404.A0A507DLY7"/>
<evidence type="ECO:0000256" key="16">
    <source>
        <dbReference type="ARBA" id="ARBA00023268"/>
    </source>
</evidence>
<keyword evidence="11" id="KW-0229">DNA integration</keyword>
<gene>
    <name evidence="21" type="ORF">CcCBS67573_g09911</name>
</gene>
<evidence type="ECO:0000256" key="13">
    <source>
        <dbReference type="ARBA" id="ARBA00022932"/>
    </source>
</evidence>
<organism evidence="21 22">
    <name type="scientific">Chytriomyces confervae</name>
    <dbReference type="NCBI Taxonomy" id="246404"/>
    <lineage>
        <taxon>Eukaryota</taxon>
        <taxon>Fungi</taxon>
        <taxon>Fungi incertae sedis</taxon>
        <taxon>Chytridiomycota</taxon>
        <taxon>Chytridiomycota incertae sedis</taxon>
        <taxon>Chytridiomycetes</taxon>
        <taxon>Chytridiales</taxon>
        <taxon>Chytriomycetaceae</taxon>
        <taxon>Chytriomyces</taxon>
    </lineage>
</organism>
<dbReference type="GO" id="GO:0006310">
    <property type="term" value="P:DNA recombination"/>
    <property type="evidence" value="ECO:0007669"/>
    <property type="project" value="UniProtKB-KW"/>
</dbReference>
<proteinExistence type="predicted"/>
<evidence type="ECO:0000256" key="9">
    <source>
        <dbReference type="ARBA" id="ARBA00022842"/>
    </source>
</evidence>
<dbReference type="GO" id="GO:0003723">
    <property type="term" value="F:RNA binding"/>
    <property type="evidence" value="ECO:0007669"/>
    <property type="project" value="UniProtKB-KW"/>
</dbReference>
<dbReference type="PROSITE" id="PS00141">
    <property type="entry name" value="ASP_PROTEASE"/>
    <property type="match status" value="1"/>
</dbReference>
<keyword evidence="16" id="KW-0511">Multifunctional enzyme</keyword>
<keyword evidence="9" id="KW-0460">Magnesium</keyword>
<dbReference type="InterPro" id="IPR016197">
    <property type="entry name" value="Chromo-like_dom_sf"/>
</dbReference>
<dbReference type="CDD" id="cd01647">
    <property type="entry name" value="RT_LTR"/>
    <property type="match status" value="1"/>
</dbReference>
<dbReference type="PANTHER" id="PTHR37984:SF5">
    <property type="entry name" value="PROTEIN NYNRIN-LIKE"/>
    <property type="match status" value="1"/>
</dbReference>
<keyword evidence="15" id="KW-0233">DNA recombination</keyword>
<evidence type="ECO:0000256" key="8">
    <source>
        <dbReference type="ARBA" id="ARBA00022801"/>
    </source>
</evidence>
<feature type="domain" description="Reverse transcriptase" evidence="19">
    <location>
        <begin position="606"/>
        <end position="784"/>
    </location>
</feature>
<dbReference type="InterPro" id="IPR001584">
    <property type="entry name" value="Integrase_cat-core"/>
</dbReference>
<evidence type="ECO:0000256" key="3">
    <source>
        <dbReference type="ARBA" id="ARBA00022695"/>
    </source>
</evidence>
<evidence type="ECO:0000256" key="2">
    <source>
        <dbReference type="ARBA" id="ARBA00022679"/>
    </source>
</evidence>
<dbReference type="GO" id="GO:0003887">
    <property type="term" value="F:DNA-directed DNA polymerase activity"/>
    <property type="evidence" value="ECO:0007669"/>
    <property type="project" value="UniProtKB-KW"/>
</dbReference>
<dbReference type="InterPro" id="IPR050951">
    <property type="entry name" value="Retrovirus_Pol_polyprotein"/>
</dbReference>
<dbReference type="InterPro" id="IPR000477">
    <property type="entry name" value="RT_dom"/>
</dbReference>
<keyword evidence="5" id="KW-0479">Metal-binding</keyword>
<dbReference type="PANTHER" id="PTHR37984">
    <property type="entry name" value="PROTEIN CBG26694"/>
    <property type="match status" value="1"/>
</dbReference>
<feature type="compositionally biased region" description="Low complexity" evidence="18">
    <location>
        <begin position="242"/>
        <end position="253"/>
    </location>
</feature>
<dbReference type="InterPro" id="IPR021109">
    <property type="entry name" value="Peptidase_aspartic_dom_sf"/>
</dbReference>
<dbReference type="OrthoDB" id="2155711at2759"/>
<evidence type="ECO:0000313" key="22">
    <source>
        <dbReference type="Proteomes" id="UP000320333"/>
    </source>
</evidence>